<sequence>MDGDDVIMTSVEESPCCSSDSLSRRDGFSQRDSNDLQRSEDEFEPTRPSTSELKLPPPHQGYMDAYLQEILLSSPAHLFSCGLLPADQLSASWEQWLCYLASSLTPHQWQGYWAAHTAVFGLGALPVHLCSFFNRAMLRDEALDRRQLEYGFPGLLVVEFLDRLTVSPESYSSHPTDADGCCDSNRY</sequence>
<gene>
    <name evidence="2" type="ORF">HPBE_LOCUS5819</name>
</gene>
<evidence type="ECO:0000313" key="3">
    <source>
        <dbReference type="Proteomes" id="UP000050761"/>
    </source>
</evidence>
<organism evidence="2">
    <name type="scientific">Heligmosomoides polygyrus</name>
    <name type="common">Parasitic roundworm</name>
    <dbReference type="NCBI Taxonomy" id="6339"/>
    <lineage>
        <taxon>Eukaryota</taxon>
        <taxon>Metazoa</taxon>
        <taxon>Ecdysozoa</taxon>
        <taxon>Nematoda</taxon>
        <taxon>Chromadorea</taxon>
        <taxon>Rhabditida</taxon>
        <taxon>Rhabditina</taxon>
        <taxon>Rhabditomorpha</taxon>
        <taxon>Strongyloidea</taxon>
        <taxon>Heligmosomidae</taxon>
        <taxon>Heligmosomoides</taxon>
    </lineage>
</organism>
<name>A0A3P7Y580_HELPZ</name>
<proteinExistence type="predicted"/>
<dbReference type="EMBL" id="UZAH01025546">
    <property type="protein sequence ID" value="VDO65924.1"/>
    <property type="molecule type" value="Genomic_DNA"/>
</dbReference>
<feature type="region of interest" description="Disordered" evidence="1">
    <location>
        <begin position="1"/>
        <end position="59"/>
    </location>
</feature>
<feature type="compositionally biased region" description="Basic and acidic residues" evidence="1">
    <location>
        <begin position="22"/>
        <end position="40"/>
    </location>
</feature>
<dbReference type="Proteomes" id="UP000050761">
    <property type="component" value="Unassembled WGS sequence"/>
</dbReference>
<evidence type="ECO:0000313" key="2">
    <source>
        <dbReference type="EMBL" id="VDO65924.1"/>
    </source>
</evidence>
<reference evidence="2 3" key="1">
    <citation type="submission" date="2018-11" db="EMBL/GenBank/DDBJ databases">
        <authorList>
            <consortium name="Pathogen Informatics"/>
        </authorList>
    </citation>
    <scope>NUCLEOTIDE SEQUENCE [LARGE SCALE GENOMIC DNA]</scope>
</reference>
<dbReference type="AlphaFoldDB" id="A0A3P7Y580"/>
<evidence type="ECO:0000256" key="1">
    <source>
        <dbReference type="SAM" id="MobiDB-lite"/>
    </source>
</evidence>
<dbReference type="OrthoDB" id="5837886at2759"/>
<keyword evidence="3" id="KW-1185">Reference proteome</keyword>
<evidence type="ECO:0000313" key="4">
    <source>
        <dbReference type="WBParaSite" id="HPBE_0000581801-mRNA-1"/>
    </source>
</evidence>
<accession>A0A3P7Y580</accession>
<dbReference type="WBParaSite" id="HPBE_0000581801-mRNA-1">
    <property type="protein sequence ID" value="HPBE_0000581801-mRNA-1"/>
    <property type="gene ID" value="HPBE_0000581801"/>
</dbReference>
<reference evidence="4" key="2">
    <citation type="submission" date="2019-09" db="UniProtKB">
        <authorList>
            <consortium name="WormBaseParasite"/>
        </authorList>
    </citation>
    <scope>IDENTIFICATION</scope>
</reference>
<feature type="region of interest" description="Disordered" evidence="1">
    <location>
        <begin position="168"/>
        <end position="187"/>
    </location>
</feature>
<protein>
    <submittedName>
        <fullName evidence="4">Rab-GAP TBC domain-containing protein</fullName>
    </submittedName>
</protein>